<comment type="caution">
    <text evidence="3">The sequence shown here is derived from an EMBL/GenBank/DDBJ whole genome shotgun (WGS) entry which is preliminary data.</text>
</comment>
<evidence type="ECO:0000259" key="2">
    <source>
        <dbReference type="Pfam" id="PF09362"/>
    </source>
</evidence>
<reference evidence="3" key="1">
    <citation type="journal article" date="2023" name="Mol. Phylogenet. Evol.">
        <title>Genome-scale phylogeny and comparative genomics of the fungal order Sordariales.</title>
        <authorList>
            <person name="Hensen N."/>
            <person name="Bonometti L."/>
            <person name="Westerberg I."/>
            <person name="Brannstrom I.O."/>
            <person name="Guillou S."/>
            <person name="Cros-Aarteil S."/>
            <person name="Calhoun S."/>
            <person name="Haridas S."/>
            <person name="Kuo A."/>
            <person name="Mondo S."/>
            <person name="Pangilinan J."/>
            <person name="Riley R."/>
            <person name="LaButti K."/>
            <person name="Andreopoulos B."/>
            <person name="Lipzen A."/>
            <person name="Chen C."/>
            <person name="Yan M."/>
            <person name="Daum C."/>
            <person name="Ng V."/>
            <person name="Clum A."/>
            <person name="Steindorff A."/>
            <person name="Ohm R.A."/>
            <person name="Martin F."/>
            <person name="Silar P."/>
            <person name="Natvig D.O."/>
            <person name="Lalanne C."/>
            <person name="Gautier V."/>
            <person name="Ament-Velasquez S.L."/>
            <person name="Kruys A."/>
            <person name="Hutchinson M.I."/>
            <person name="Powell A.J."/>
            <person name="Barry K."/>
            <person name="Miller A.N."/>
            <person name="Grigoriev I.V."/>
            <person name="Debuchy R."/>
            <person name="Gladieux P."/>
            <person name="Hiltunen Thoren M."/>
            <person name="Johannesson H."/>
        </authorList>
    </citation>
    <scope>NUCLEOTIDE SEQUENCE</scope>
    <source>
        <strain evidence="3">CBS 955.72</strain>
    </source>
</reference>
<proteinExistence type="predicted"/>
<protein>
    <recommendedName>
        <fullName evidence="2">DUF1996 domain-containing protein</fullName>
    </recommendedName>
</protein>
<gene>
    <name evidence="3" type="ORF">B0T25DRAFT_569731</name>
</gene>
<evidence type="ECO:0000256" key="1">
    <source>
        <dbReference type="SAM" id="MobiDB-lite"/>
    </source>
</evidence>
<evidence type="ECO:0000313" key="3">
    <source>
        <dbReference type="EMBL" id="KAK3349079.1"/>
    </source>
</evidence>
<name>A0AAJ0HDX2_9PEZI</name>
<dbReference type="EMBL" id="JAUIQD010000005">
    <property type="protein sequence ID" value="KAK3349079.1"/>
    <property type="molecule type" value="Genomic_DNA"/>
</dbReference>
<dbReference type="PANTHER" id="PTHR43662">
    <property type="match status" value="1"/>
</dbReference>
<evidence type="ECO:0000313" key="4">
    <source>
        <dbReference type="Proteomes" id="UP001275084"/>
    </source>
</evidence>
<keyword evidence="4" id="KW-1185">Reference proteome</keyword>
<dbReference type="Proteomes" id="UP001275084">
    <property type="component" value="Unassembled WGS sequence"/>
</dbReference>
<sequence>MAPKRIQVERASNPRSRPAKSGPIRSTYDTLSSPENSAVVKSLAAFGIAVTFLTSSWAEWLLVLTAESLAHRRTGSSDATSQSWLRADPIMYPGVTSEYLHTIMGGDAFDLAMDYEKTQTSDCTTCGVTKDLSNYWVPTVYFYAENGSFISVEQVGGINVYYQERMDWTDYCAGKTLQPFPKEFRMIAGDLHLLTNGETGLPSYSGFPDRPCPGGLQIRIRFPSCWGGKNDDSPDHRSHIRYPSGMNNGPCPKTRLARIPGLLYGMTWNVEAFDHLRKPGDQPFVLSQGDPTGFGYHADFLNGWDIELLERALRDLTCGNASGGRIDFCETFQPFLQNSRVQNLCPSIPSKARSRIWQSCRSPGLRSCPIRA</sequence>
<dbReference type="AlphaFoldDB" id="A0AAJ0HDX2"/>
<feature type="region of interest" description="Disordered" evidence="1">
    <location>
        <begin position="1"/>
        <end position="29"/>
    </location>
</feature>
<feature type="domain" description="DUF1996" evidence="2">
    <location>
        <begin position="88"/>
        <end position="304"/>
    </location>
</feature>
<accession>A0AAJ0HDX2</accession>
<dbReference type="InterPro" id="IPR018535">
    <property type="entry name" value="DUF1996"/>
</dbReference>
<dbReference type="Pfam" id="PF09362">
    <property type="entry name" value="DUF1996"/>
    <property type="match status" value="1"/>
</dbReference>
<organism evidence="3 4">
    <name type="scientific">Lasiosphaeria hispida</name>
    <dbReference type="NCBI Taxonomy" id="260671"/>
    <lineage>
        <taxon>Eukaryota</taxon>
        <taxon>Fungi</taxon>
        <taxon>Dikarya</taxon>
        <taxon>Ascomycota</taxon>
        <taxon>Pezizomycotina</taxon>
        <taxon>Sordariomycetes</taxon>
        <taxon>Sordariomycetidae</taxon>
        <taxon>Sordariales</taxon>
        <taxon>Lasiosphaeriaceae</taxon>
        <taxon>Lasiosphaeria</taxon>
    </lineage>
</organism>
<dbReference type="PANTHER" id="PTHR43662:SF3">
    <property type="entry name" value="DOMAIN PROTEIN, PUTATIVE (AFU_ORTHOLOGUE AFUA_6G11970)-RELATED"/>
    <property type="match status" value="1"/>
</dbReference>
<reference evidence="3" key="2">
    <citation type="submission" date="2023-06" db="EMBL/GenBank/DDBJ databases">
        <authorList>
            <consortium name="Lawrence Berkeley National Laboratory"/>
            <person name="Haridas S."/>
            <person name="Hensen N."/>
            <person name="Bonometti L."/>
            <person name="Westerberg I."/>
            <person name="Brannstrom I.O."/>
            <person name="Guillou S."/>
            <person name="Cros-Aarteil S."/>
            <person name="Calhoun S."/>
            <person name="Kuo A."/>
            <person name="Mondo S."/>
            <person name="Pangilinan J."/>
            <person name="Riley R."/>
            <person name="Labutti K."/>
            <person name="Andreopoulos B."/>
            <person name="Lipzen A."/>
            <person name="Chen C."/>
            <person name="Yanf M."/>
            <person name="Daum C."/>
            <person name="Ng V."/>
            <person name="Clum A."/>
            <person name="Steindorff A."/>
            <person name="Ohm R."/>
            <person name="Martin F."/>
            <person name="Silar P."/>
            <person name="Natvig D."/>
            <person name="Lalanne C."/>
            <person name="Gautier V."/>
            <person name="Ament-Velasquez S.L."/>
            <person name="Kruys A."/>
            <person name="Hutchinson M.I."/>
            <person name="Powell A.J."/>
            <person name="Barry K."/>
            <person name="Miller A.N."/>
            <person name="Grigoriev I.V."/>
            <person name="Debuchy R."/>
            <person name="Gladieux P."/>
            <person name="Thoren M.H."/>
            <person name="Johannesson H."/>
        </authorList>
    </citation>
    <scope>NUCLEOTIDE SEQUENCE</scope>
    <source>
        <strain evidence="3">CBS 955.72</strain>
    </source>
</reference>